<dbReference type="GO" id="GO:0016758">
    <property type="term" value="F:hexosyltransferase activity"/>
    <property type="evidence" value="ECO:0007669"/>
    <property type="project" value="UniProtKB-UniRule"/>
</dbReference>
<dbReference type="PANTHER" id="PTHR47786:SF2">
    <property type="entry name" value="GLYCOSYL HYDROLASE FAMILY 13 CATALYTIC DOMAIN-CONTAINING PROTEIN"/>
    <property type="match status" value="1"/>
</dbReference>
<feature type="active site" description="Nucleophile" evidence="6">
    <location>
        <position position="413"/>
    </location>
</feature>
<dbReference type="Pfam" id="PF11896">
    <property type="entry name" value="GlgE_dom_N_S"/>
    <property type="match status" value="1"/>
</dbReference>
<feature type="site" description="Transition state stabilizer" evidence="6">
    <location>
        <position position="499"/>
    </location>
</feature>
<feature type="region of interest" description="Disordered" evidence="7">
    <location>
        <begin position="693"/>
        <end position="714"/>
    </location>
</feature>
<dbReference type="EC" id="2.4.99.16" evidence="6"/>
<dbReference type="GO" id="GO:0030979">
    <property type="term" value="P:alpha-glucan biosynthetic process"/>
    <property type="evidence" value="ECO:0007669"/>
    <property type="project" value="UniProtKB-UniRule"/>
</dbReference>
<dbReference type="InterPro" id="IPR021828">
    <property type="entry name" value="GlgE_dom_N/S"/>
</dbReference>
<feature type="binding site" evidence="6">
    <location>
        <position position="343"/>
    </location>
    <ligand>
        <name>alpha-maltose 1-phosphate</name>
        <dbReference type="ChEBI" id="CHEBI:63576"/>
    </ligand>
</feature>
<organism evidence="9 10">
    <name type="scientific">Microterricola gilva</name>
    <dbReference type="NCBI Taxonomy" id="393267"/>
    <lineage>
        <taxon>Bacteria</taxon>
        <taxon>Bacillati</taxon>
        <taxon>Actinomycetota</taxon>
        <taxon>Actinomycetes</taxon>
        <taxon>Micrococcales</taxon>
        <taxon>Microbacteriaceae</taxon>
        <taxon>Microterricola</taxon>
    </lineage>
</organism>
<feature type="active site" description="Proton donor" evidence="6">
    <location>
        <position position="442"/>
    </location>
</feature>
<dbReference type="Proteomes" id="UP000291483">
    <property type="component" value="Unassembled WGS sequence"/>
</dbReference>
<dbReference type="GO" id="GO:0004553">
    <property type="term" value="F:hydrolase activity, hydrolyzing O-glycosyl compounds"/>
    <property type="evidence" value="ECO:0007669"/>
    <property type="project" value="InterPro"/>
</dbReference>
<keyword evidence="10" id="KW-1185">Reference proteome</keyword>
<dbReference type="Gene3D" id="3.20.20.80">
    <property type="entry name" value="Glycosidases"/>
    <property type="match status" value="1"/>
</dbReference>
<dbReference type="Gene3D" id="2.60.40.1180">
    <property type="entry name" value="Golgi alpha-mannosidase II"/>
    <property type="match status" value="1"/>
</dbReference>
<evidence type="ECO:0000256" key="1">
    <source>
        <dbReference type="ARBA" id="ARBA00011738"/>
    </source>
</evidence>
<feature type="compositionally biased region" description="Low complexity" evidence="7">
    <location>
        <begin position="14"/>
        <end position="26"/>
    </location>
</feature>
<dbReference type="PANTHER" id="PTHR47786">
    <property type="entry name" value="ALPHA-1,4-GLUCAN:MALTOSE-1-PHOSPHATE MALTOSYLTRANSFERASE"/>
    <property type="match status" value="1"/>
</dbReference>
<comment type="caution">
    <text evidence="9">The sequence shown here is derived from an EMBL/GenBank/DDBJ whole genome shotgun (WGS) entry which is preliminary data.</text>
</comment>
<evidence type="ECO:0000256" key="2">
    <source>
        <dbReference type="ARBA" id="ARBA00022676"/>
    </source>
</evidence>
<dbReference type="Pfam" id="PF21702">
    <property type="entry name" value="GLGE_C"/>
    <property type="match status" value="1"/>
</dbReference>
<proteinExistence type="inferred from homology"/>
<feature type="binding site" evidence="6">
    <location>
        <position position="283"/>
    </location>
    <ligand>
        <name>alpha-maltose 1-phosphate</name>
        <dbReference type="ChEBI" id="CHEBI:63576"/>
    </ligand>
</feature>
<evidence type="ECO:0000256" key="7">
    <source>
        <dbReference type="SAM" id="MobiDB-lite"/>
    </source>
</evidence>
<dbReference type="EMBL" id="SHLC01000001">
    <property type="protein sequence ID" value="RZU64799.1"/>
    <property type="molecule type" value="Genomic_DNA"/>
</dbReference>
<feature type="binding site" evidence="6">
    <location>
        <position position="414"/>
    </location>
    <ligand>
        <name>alpha-maltose 1-phosphate</name>
        <dbReference type="ChEBI" id="CHEBI:63576"/>
    </ligand>
</feature>
<accession>A0A4Q8ALN9</accession>
<dbReference type="RefSeq" id="WP_423203236.1">
    <property type="nucleotide sequence ID" value="NZ_SHLC01000001.1"/>
</dbReference>
<dbReference type="Gene3D" id="1.20.58.80">
    <property type="entry name" value="Phosphotransferase system, lactose/cellobiose-type IIA subunit"/>
    <property type="match status" value="1"/>
</dbReference>
<feature type="binding site" evidence="6">
    <location>
        <begin position="552"/>
        <end position="553"/>
    </location>
    <ligand>
        <name>alpha-maltose 1-phosphate</name>
        <dbReference type="ChEBI" id="CHEBI:63576"/>
    </ligand>
</feature>
<dbReference type="InterPro" id="IPR049171">
    <property type="entry name" value="GLGE_C"/>
</dbReference>
<dbReference type="SMART" id="SM00642">
    <property type="entry name" value="Aamy"/>
    <property type="match status" value="1"/>
</dbReference>
<evidence type="ECO:0000256" key="6">
    <source>
        <dbReference type="HAMAP-Rule" id="MF_02124"/>
    </source>
</evidence>
<dbReference type="HAMAP" id="MF_02124">
    <property type="entry name" value="GlgE"/>
    <property type="match status" value="1"/>
</dbReference>
<evidence type="ECO:0000313" key="9">
    <source>
        <dbReference type="EMBL" id="RZU64799.1"/>
    </source>
</evidence>
<evidence type="ECO:0000259" key="8">
    <source>
        <dbReference type="SMART" id="SM00642"/>
    </source>
</evidence>
<dbReference type="SUPFAM" id="SSF51445">
    <property type="entry name" value="(Trans)glycosidases"/>
    <property type="match status" value="1"/>
</dbReference>
<dbReference type="InterPro" id="IPR006047">
    <property type="entry name" value="GH13_cat_dom"/>
</dbReference>
<dbReference type="InterPro" id="IPR013783">
    <property type="entry name" value="Ig-like_fold"/>
</dbReference>
<comment type="function">
    <text evidence="6">Maltosyltransferase that uses maltose 1-phosphate (M1P) as the sugar donor to elongate linear or branched alpha-(1-&gt;4)-glucans. Is involved in a branched alpha-glucan biosynthetic pathway from trehalose, together with TreS, Mak and GlgB.</text>
</comment>
<dbReference type="AlphaFoldDB" id="A0A4Q8ALN9"/>
<comment type="subunit">
    <text evidence="1 6">Homodimer.</text>
</comment>
<dbReference type="CDD" id="cd11344">
    <property type="entry name" value="AmyAc_GlgE_like"/>
    <property type="match status" value="1"/>
</dbReference>
<evidence type="ECO:0000256" key="5">
    <source>
        <dbReference type="ARBA" id="ARBA00048735"/>
    </source>
</evidence>
<sequence length="714" mass="77884">MPKNSVPKSGDRQATANTPVTTPAVPERLTRAGRIPVFSPSPAQPGELWPAKAFVGEVVPFAATAFREGHDRIGVELLLQNPSGTLSRHPMSLLAPGTDRWQVELVLDAPGEWNYRVRAFADDYATWRHNAEVKVAAGVDVELMFAAGAELLGRAAADAARAASERRTLSTAALALADTSIGAAERLEFGTAGLVAALLAATPLASLETVAETRTVRVERSRAGVGSWYEFFPRSEGAVRHPDGSWTSGTFRTASKRLADVAAMGFDVVYLPPIHPIGRAFRKGPNNTLNAGPNDPGSPWAIGSADGGHDAVHPELGTLEDFRAFLATAGELGIEVAIDLALQASPDHPWVTEHPEWFTTLPDGSIAFAENPPKKYQDIYPINFDNDPVGIRAEVLRIVRHWIAQGVRIFRVDNPHTKPLDFWEWLIGTVNAEHPDVVFLAEAFTRPALLNALAQVGFQQSYTYFTWRNTKAELEEFLGALATETADFLRPNLFVNTPDILTEYLQFGGPAAFTIRAAIAATAAPTWGVYSGFELFESVARPGAEEAIDNEKYEFKPRDFAGAAAADRSLALFLGILNRIRTEHPALRQLRNIRFHHSDDDSVLVYSKYLAAEHSQNGVADAVIVVANVDPHSVRETTVHLDPRMFGLPAGTSFEVENLVTGAVWVWSEHNFVRLDAFTEPVHILAVRPIPDAAPAPKRQKNARRTPQKTQKGS</sequence>
<evidence type="ECO:0000256" key="4">
    <source>
        <dbReference type="ARBA" id="ARBA00023277"/>
    </source>
</evidence>
<comment type="similarity">
    <text evidence="6">Belongs to the glycosyl hydrolase 13 family. GlgE subfamily.</text>
</comment>
<dbReference type="InterPro" id="IPR026585">
    <property type="entry name" value="GlgE"/>
</dbReference>
<keyword evidence="2 6" id="KW-0328">Glycosyltransferase</keyword>
<dbReference type="InterPro" id="IPR013780">
    <property type="entry name" value="Glyco_hydro_b"/>
</dbReference>
<evidence type="ECO:0000256" key="3">
    <source>
        <dbReference type="ARBA" id="ARBA00022679"/>
    </source>
</evidence>
<name>A0A4Q8ALN9_9MICO</name>
<evidence type="ECO:0000313" key="10">
    <source>
        <dbReference type="Proteomes" id="UP000291483"/>
    </source>
</evidence>
<feature type="region of interest" description="Disordered" evidence="7">
    <location>
        <begin position="1"/>
        <end position="26"/>
    </location>
</feature>
<dbReference type="Gene3D" id="2.60.40.10">
    <property type="entry name" value="Immunoglobulins"/>
    <property type="match status" value="1"/>
</dbReference>
<reference evidence="9 10" key="1">
    <citation type="submission" date="2019-02" db="EMBL/GenBank/DDBJ databases">
        <title>Sequencing the genomes of 1000 actinobacteria strains.</title>
        <authorList>
            <person name="Klenk H.-P."/>
        </authorList>
    </citation>
    <scope>NUCLEOTIDE SEQUENCE [LARGE SCALE GENOMIC DNA]</scope>
    <source>
        <strain evidence="9 10">DSM 18319</strain>
    </source>
</reference>
<feature type="compositionally biased region" description="Basic residues" evidence="7">
    <location>
        <begin position="698"/>
        <end position="707"/>
    </location>
</feature>
<keyword evidence="3 6" id="KW-0808">Transferase</keyword>
<keyword evidence="4 6" id="KW-0119">Carbohydrate metabolism</keyword>
<gene>
    <name evidence="6" type="primary">glgE</name>
    <name evidence="9" type="ORF">EV379_1108</name>
</gene>
<protein>
    <recommendedName>
        <fullName evidence="6">Alpha-1,4-glucan:maltose-1-phosphate maltosyltransferase</fullName>
        <shortName evidence="6">GMPMT</shortName>
        <ecNumber evidence="6">2.4.99.16</ecNumber>
    </recommendedName>
    <alternativeName>
        <fullName evidence="6">(1-&gt;4)-alpha-D-glucan:maltose-1-phosphate alpha-D-maltosyltransferase</fullName>
    </alternativeName>
</protein>
<feature type="binding site" evidence="6">
    <location>
        <position position="378"/>
    </location>
    <ligand>
        <name>alpha-maltose 1-phosphate</name>
        <dbReference type="ChEBI" id="CHEBI:63576"/>
    </ligand>
</feature>
<feature type="domain" description="Glycosyl hydrolase family 13 catalytic" evidence="8">
    <location>
        <begin position="226"/>
        <end position="581"/>
    </location>
</feature>
<dbReference type="InterPro" id="IPR017853">
    <property type="entry name" value="GH"/>
</dbReference>
<comment type="catalytic activity">
    <reaction evidence="5 6">
        <text>alpha-maltose 1-phosphate + [(1-&gt;4)-alpha-D-glucosyl](n) = [(1-&gt;4)-alpha-D-glucosyl](n+2) + phosphate</text>
        <dbReference type="Rhea" id="RHEA:42692"/>
        <dbReference type="Rhea" id="RHEA-COMP:9584"/>
        <dbReference type="Rhea" id="RHEA-COMP:10183"/>
        <dbReference type="ChEBI" id="CHEBI:15444"/>
        <dbReference type="ChEBI" id="CHEBI:43474"/>
        <dbReference type="ChEBI" id="CHEBI:63576"/>
        <dbReference type="EC" id="2.4.99.16"/>
    </reaction>
</comment>